<dbReference type="OrthoDB" id="123307at2"/>
<dbReference type="InterPro" id="IPR023286">
    <property type="entry name" value="ABATE_dom_sf"/>
</dbReference>
<dbReference type="InterPro" id="IPR021005">
    <property type="entry name" value="Znf_CGNR"/>
</dbReference>
<comment type="caution">
    <text evidence="2">The sequence shown here is derived from an EMBL/GenBank/DDBJ whole genome shotgun (WGS) entry which is preliminary data.</text>
</comment>
<dbReference type="Pfam" id="PF07336">
    <property type="entry name" value="ABATE"/>
    <property type="match status" value="1"/>
</dbReference>
<name>A0A5M3VVC7_9ACTN</name>
<evidence type="ECO:0000313" key="3">
    <source>
        <dbReference type="Proteomes" id="UP000334990"/>
    </source>
</evidence>
<reference evidence="2 3" key="1">
    <citation type="submission" date="2019-10" db="EMBL/GenBank/DDBJ databases">
        <title>Whole genome shotgun sequence of Acrocarpospora corrugata NBRC 13972.</title>
        <authorList>
            <person name="Ichikawa N."/>
            <person name="Kimura A."/>
            <person name="Kitahashi Y."/>
            <person name="Komaki H."/>
            <person name="Oguchi A."/>
        </authorList>
    </citation>
    <scope>NUCLEOTIDE SEQUENCE [LARGE SCALE GENOMIC DNA]</scope>
    <source>
        <strain evidence="2 3">NBRC 13972</strain>
    </source>
</reference>
<dbReference type="SUPFAM" id="SSF160904">
    <property type="entry name" value="Jann2411-like"/>
    <property type="match status" value="1"/>
</dbReference>
<dbReference type="InterPro" id="IPR010852">
    <property type="entry name" value="ABATE"/>
</dbReference>
<dbReference type="Pfam" id="PF11706">
    <property type="entry name" value="zf-CGNR"/>
    <property type="match status" value="1"/>
</dbReference>
<dbReference type="AlphaFoldDB" id="A0A5M3VVC7"/>
<organism evidence="2 3">
    <name type="scientific">Acrocarpospora corrugata</name>
    <dbReference type="NCBI Taxonomy" id="35763"/>
    <lineage>
        <taxon>Bacteria</taxon>
        <taxon>Bacillati</taxon>
        <taxon>Actinomycetota</taxon>
        <taxon>Actinomycetes</taxon>
        <taxon>Streptosporangiales</taxon>
        <taxon>Streptosporangiaceae</taxon>
        <taxon>Acrocarpospora</taxon>
    </lineage>
</organism>
<dbReference type="PANTHER" id="PTHR35525">
    <property type="entry name" value="BLL6575 PROTEIN"/>
    <property type="match status" value="1"/>
</dbReference>
<dbReference type="EMBL" id="BLAD01000043">
    <property type="protein sequence ID" value="GES00149.1"/>
    <property type="molecule type" value="Genomic_DNA"/>
</dbReference>
<proteinExistence type="predicted"/>
<accession>A0A5M3VVC7</accession>
<protein>
    <recommendedName>
        <fullName evidence="1">Zinc finger CGNR domain-containing protein</fullName>
    </recommendedName>
</protein>
<feature type="domain" description="Zinc finger CGNR" evidence="1">
    <location>
        <begin position="129"/>
        <end position="172"/>
    </location>
</feature>
<gene>
    <name evidence="2" type="ORF">Acor_22120</name>
</gene>
<sequence length="181" mass="19384">MSAPAELLRDFVNTYDVEGGMDELASPAELTGWLRERGLVGQEDRAVDRDLAVAVRLREGLRVTLRHHHDGDLSTTPAGLTAALAALPLHVTLVQGVPGLAPSLSGAPGGLARIAALISASHADGSWPRLKVCVEGTCQWAFLDSSKNRSRSWCSMRVCGNRTKTRTYRARRQAEGSASPS</sequence>
<dbReference type="Proteomes" id="UP000334990">
    <property type="component" value="Unassembled WGS sequence"/>
</dbReference>
<dbReference type="RefSeq" id="WP_155336504.1">
    <property type="nucleotide sequence ID" value="NZ_BAAABN010000030.1"/>
</dbReference>
<evidence type="ECO:0000259" key="1">
    <source>
        <dbReference type="Pfam" id="PF11706"/>
    </source>
</evidence>
<dbReference type="PANTHER" id="PTHR35525:SF3">
    <property type="entry name" value="BLL6575 PROTEIN"/>
    <property type="match status" value="1"/>
</dbReference>
<evidence type="ECO:0000313" key="2">
    <source>
        <dbReference type="EMBL" id="GES00149.1"/>
    </source>
</evidence>
<dbReference type="Gene3D" id="1.10.3300.10">
    <property type="entry name" value="Jann2411-like domain"/>
    <property type="match status" value="1"/>
</dbReference>
<keyword evidence="3" id="KW-1185">Reference proteome</keyword>